<organism evidence="1 2">
    <name type="scientific">Dreissena polymorpha</name>
    <name type="common">Zebra mussel</name>
    <name type="synonym">Mytilus polymorpha</name>
    <dbReference type="NCBI Taxonomy" id="45954"/>
    <lineage>
        <taxon>Eukaryota</taxon>
        <taxon>Metazoa</taxon>
        <taxon>Spiralia</taxon>
        <taxon>Lophotrochozoa</taxon>
        <taxon>Mollusca</taxon>
        <taxon>Bivalvia</taxon>
        <taxon>Autobranchia</taxon>
        <taxon>Heteroconchia</taxon>
        <taxon>Euheterodonta</taxon>
        <taxon>Imparidentia</taxon>
        <taxon>Neoheterodontei</taxon>
        <taxon>Myida</taxon>
        <taxon>Dreissenoidea</taxon>
        <taxon>Dreissenidae</taxon>
        <taxon>Dreissena</taxon>
    </lineage>
</organism>
<name>A0A9D4D020_DREPO</name>
<protein>
    <submittedName>
        <fullName evidence="1">Uncharacterized protein</fullName>
    </submittedName>
</protein>
<sequence length="81" mass="8904">MPQAVESFRKAYEVEEELTLQVALNDNSSFEDLCYCAPPSSLSSLISHEQSLGLTFQSVKGDAGMTDFATIVAQLEVVIFR</sequence>
<accession>A0A9D4D020</accession>
<reference evidence="1" key="1">
    <citation type="journal article" date="2019" name="bioRxiv">
        <title>The Genome of the Zebra Mussel, Dreissena polymorpha: A Resource for Invasive Species Research.</title>
        <authorList>
            <person name="McCartney M.A."/>
            <person name="Auch B."/>
            <person name="Kono T."/>
            <person name="Mallez S."/>
            <person name="Zhang Y."/>
            <person name="Obille A."/>
            <person name="Becker A."/>
            <person name="Abrahante J.E."/>
            <person name="Garbe J."/>
            <person name="Badalamenti J.P."/>
            <person name="Herman A."/>
            <person name="Mangelson H."/>
            <person name="Liachko I."/>
            <person name="Sullivan S."/>
            <person name="Sone E.D."/>
            <person name="Koren S."/>
            <person name="Silverstein K.A.T."/>
            <person name="Beckman K.B."/>
            <person name="Gohl D.M."/>
        </authorList>
    </citation>
    <scope>NUCLEOTIDE SEQUENCE</scope>
    <source>
        <strain evidence="1">Duluth1</strain>
        <tissue evidence="1">Whole animal</tissue>
    </source>
</reference>
<dbReference type="Proteomes" id="UP000828390">
    <property type="component" value="Unassembled WGS sequence"/>
</dbReference>
<gene>
    <name evidence="1" type="ORF">DPMN_041349</name>
</gene>
<proteinExistence type="predicted"/>
<comment type="caution">
    <text evidence="1">The sequence shown here is derived from an EMBL/GenBank/DDBJ whole genome shotgun (WGS) entry which is preliminary data.</text>
</comment>
<dbReference type="AlphaFoldDB" id="A0A9D4D020"/>
<reference evidence="1" key="2">
    <citation type="submission" date="2020-11" db="EMBL/GenBank/DDBJ databases">
        <authorList>
            <person name="McCartney M.A."/>
            <person name="Auch B."/>
            <person name="Kono T."/>
            <person name="Mallez S."/>
            <person name="Becker A."/>
            <person name="Gohl D.M."/>
            <person name="Silverstein K.A.T."/>
            <person name="Koren S."/>
            <person name="Bechman K.B."/>
            <person name="Herman A."/>
            <person name="Abrahante J.E."/>
            <person name="Garbe J."/>
        </authorList>
    </citation>
    <scope>NUCLEOTIDE SEQUENCE</scope>
    <source>
        <strain evidence="1">Duluth1</strain>
        <tissue evidence="1">Whole animal</tissue>
    </source>
</reference>
<keyword evidence="2" id="KW-1185">Reference proteome</keyword>
<dbReference type="EMBL" id="JAIWYP010000011">
    <property type="protein sequence ID" value="KAH3734898.1"/>
    <property type="molecule type" value="Genomic_DNA"/>
</dbReference>
<evidence type="ECO:0000313" key="2">
    <source>
        <dbReference type="Proteomes" id="UP000828390"/>
    </source>
</evidence>
<evidence type="ECO:0000313" key="1">
    <source>
        <dbReference type="EMBL" id="KAH3734898.1"/>
    </source>
</evidence>